<protein>
    <submittedName>
        <fullName evidence="2">Uncharacterized protein</fullName>
    </submittedName>
</protein>
<organism evidence="2 3">
    <name type="scientific">Cylindrodendrum hubeiense</name>
    <dbReference type="NCBI Taxonomy" id="595255"/>
    <lineage>
        <taxon>Eukaryota</taxon>
        <taxon>Fungi</taxon>
        <taxon>Dikarya</taxon>
        <taxon>Ascomycota</taxon>
        <taxon>Pezizomycotina</taxon>
        <taxon>Sordariomycetes</taxon>
        <taxon>Hypocreomycetidae</taxon>
        <taxon>Hypocreales</taxon>
        <taxon>Nectriaceae</taxon>
        <taxon>Cylindrodendrum</taxon>
    </lineage>
</organism>
<evidence type="ECO:0000313" key="3">
    <source>
        <dbReference type="Proteomes" id="UP000722485"/>
    </source>
</evidence>
<comment type="caution">
    <text evidence="2">The sequence shown here is derived from an EMBL/GenBank/DDBJ whole genome shotgun (WGS) entry which is preliminary data.</text>
</comment>
<dbReference type="EMBL" id="JAANBB010000585">
    <property type="protein sequence ID" value="KAF7538759.1"/>
    <property type="molecule type" value="Genomic_DNA"/>
</dbReference>
<gene>
    <name evidence="2" type="ORF">G7Z17_g12580</name>
</gene>
<keyword evidence="3" id="KW-1185">Reference proteome</keyword>
<reference evidence="2" key="1">
    <citation type="submission" date="2020-03" db="EMBL/GenBank/DDBJ databases">
        <title>Draft Genome Sequence of Cylindrodendrum hubeiense.</title>
        <authorList>
            <person name="Buettner E."/>
            <person name="Kellner H."/>
        </authorList>
    </citation>
    <scope>NUCLEOTIDE SEQUENCE</scope>
    <source>
        <strain evidence="2">IHI 201604</strain>
    </source>
</reference>
<evidence type="ECO:0000256" key="1">
    <source>
        <dbReference type="SAM" id="MobiDB-lite"/>
    </source>
</evidence>
<dbReference type="Proteomes" id="UP000722485">
    <property type="component" value="Unassembled WGS sequence"/>
</dbReference>
<evidence type="ECO:0000313" key="2">
    <source>
        <dbReference type="EMBL" id="KAF7538759.1"/>
    </source>
</evidence>
<dbReference type="AlphaFoldDB" id="A0A9P5H0M0"/>
<name>A0A9P5H0M0_9HYPO</name>
<sequence length="125" mass="13439">MPSDSKLRRVPQAKTGEAGHGKCPSKQQASGDQQVGFVSKLAHRGLRALQSTTEAPPLVQLSLVGRLARDRLPEQCRNEVAAAPLRVDEVRSTEWVDADSAAAQRDRTEAQDSSSAKPRLGKGRG</sequence>
<proteinExistence type="predicted"/>
<accession>A0A9P5H0M0</accession>
<feature type="region of interest" description="Disordered" evidence="1">
    <location>
        <begin position="1"/>
        <end position="36"/>
    </location>
</feature>
<feature type="region of interest" description="Disordered" evidence="1">
    <location>
        <begin position="87"/>
        <end position="125"/>
    </location>
</feature>